<feature type="compositionally biased region" description="Acidic residues" evidence="1">
    <location>
        <begin position="1"/>
        <end position="10"/>
    </location>
</feature>
<name>A0A1H9K8E8_9RHOB</name>
<gene>
    <name evidence="3" type="ORF">SAMN04488092_11767</name>
</gene>
<dbReference type="CDD" id="cd00085">
    <property type="entry name" value="HNHc"/>
    <property type="match status" value="1"/>
</dbReference>
<proteinExistence type="predicted"/>
<dbReference type="Gene3D" id="1.10.30.50">
    <property type="match status" value="1"/>
</dbReference>
<dbReference type="EMBL" id="FOEP01000017">
    <property type="protein sequence ID" value="SEQ95115.1"/>
    <property type="molecule type" value="Genomic_DNA"/>
</dbReference>
<dbReference type="Proteomes" id="UP000198634">
    <property type="component" value="Unassembled WGS sequence"/>
</dbReference>
<sequence>MTNDTDDNFDLNEPAAGTHHPPGWTIETVHLEPSGKAPKKYGPSTYRFSAALTLPVILPRRGWELVKKTKNYAYLRPPEGSDGPPFQIDIAVPSSAEFLEIAARSYARGQSWIGQLGEWPAFYQHERNTDMRKMWHNPASGEMESRLHEPPPQSSFSIGEYGIWRMSATSEEGRFSLGMSYPMTLVKQAHIPPSLKVRTLFEGTPTSIELTKYERNAAARRRCIQHFGPTCLACGLNYEQKYGAMGAGLIHVHHIVPISTKGQVHKVDPLRDLVPLCATCHHVVHSKDPPLSIEEVKQAIETARG</sequence>
<evidence type="ECO:0000259" key="2">
    <source>
        <dbReference type="SMART" id="SM00507"/>
    </source>
</evidence>
<dbReference type="Pfam" id="PF01844">
    <property type="entry name" value="HNH"/>
    <property type="match status" value="1"/>
</dbReference>
<dbReference type="GO" id="GO:0008270">
    <property type="term" value="F:zinc ion binding"/>
    <property type="evidence" value="ECO:0007669"/>
    <property type="project" value="InterPro"/>
</dbReference>
<evidence type="ECO:0000313" key="3">
    <source>
        <dbReference type="EMBL" id="SEQ95115.1"/>
    </source>
</evidence>
<organism evidence="3 4">
    <name type="scientific">Thalassovita taeanensis</name>
    <dbReference type="NCBI Taxonomy" id="657014"/>
    <lineage>
        <taxon>Bacteria</taxon>
        <taxon>Pseudomonadati</taxon>
        <taxon>Pseudomonadota</taxon>
        <taxon>Alphaproteobacteria</taxon>
        <taxon>Rhodobacterales</taxon>
        <taxon>Roseobacteraceae</taxon>
        <taxon>Thalassovita</taxon>
    </lineage>
</organism>
<dbReference type="InterPro" id="IPR002711">
    <property type="entry name" value="HNH"/>
</dbReference>
<dbReference type="AlphaFoldDB" id="A0A1H9K8E8"/>
<dbReference type="RefSeq" id="WP_090271112.1">
    <property type="nucleotide sequence ID" value="NZ_FOEP01000017.1"/>
</dbReference>
<accession>A0A1H9K8E8</accession>
<reference evidence="3 4" key="1">
    <citation type="submission" date="2016-10" db="EMBL/GenBank/DDBJ databases">
        <authorList>
            <person name="de Groot N.N."/>
        </authorList>
    </citation>
    <scope>NUCLEOTIDE SEQUENCE [LARGE SCALE GENOMIC DNA]</scope>
    <source>
        <strain evidence="3 4">DSM 22007</strain>
    </source>
</reference>
<dbReference type="GO" id="GO:0003676">
    <property type="term" value="F:nucleic acid binding"/>
    <property type="evidence" value="ECO:0007669"/>
    <property type="project" value="InterPro"/>
</dbReference>
<feature type="domain" description="HNH nuclease" evidence="2">
    <location>
        <begin position="218"/>
        <end position="282"/>
    </location>
</feature>
<dbReference type="SMART" id="SM00507">
    <property type="entry name" value="HNHc"/>
    <property type="match status" value="1"/>
</dbReference>
<dbReference type="OrthoDB" id="9802640at2"/>
<evidence type="ECO:0000313" key="4">
    <source>
        <dbReference type="Proteomes" id="UP000198634"/>
    </source>
</evidence>
<keyword evidence="4" id="KW-1185">Reference proteome</keyword>
<protein>
    <submittedName>
        <fullName evidence="3">5-methylcytosine-specific restriction enzyme A</fullName>
    </submittedName>
</protein>
<evidence type="ECO:0000256" key="1">
    <source>
        <dbReference type="SAM" id="MobiDB-lite"/>
    </source>
</evidence>
<feature type="region of interest" description="Disordered" evidence="1">
    <location>
        <begin position="1"/>
        <end position="25"/>
    </location>
</feature>
<dbReference type="GO" id="GO:0004519">
    <property type="term" value="F:endonuclease activity"/>
    <property type="evidence" value="ECO:0007669"/>
    <property type="project" value="InterPro"/>
</dbReference>
<dbReference type="InterPro" id="IPR003615">
    <property type="entry name" value="HNH_nuc"/>
</dbReference>